<reference evidence="3 4" key="1">
    <citation type="submission" date="2021-04" db="EMBL/GenBank/DDBJ databases">
        <authorList>
            <person name="Vanwijnsberghe S."/>
        </authorList>
    </citation>
    <scope>NUCLEOTIDE SEQUENCE [LARGE SCALE GENOMIC DNA]</scope>
    <source>
        <strain evidence="3 4">LMG 32171</strain>
    </source>
</reference>
<dbReference type="Pfam" id="PF00582">
    <property type="entry name" value="Usp"/>
    <property type="match status" value="1"/>
</dbReference>
<keyword evidence="4" id="KW-1185">Reference proteome</keyword>
<dbReference type="InterPro" id="IPR014729">
    <property type="entry name" value="Rossmann-like_a/b/a_fold"/>
</dbReference>
<evidence type="ECO:0000256" key="1">
    <source>
        <dbReference type="ARBA" id="ARBA00008791"/>
    </source>
</evidence>
<dbReference type="SUPFAM" id="SSF52402">
    <property type="entry name" value="Adenine nucleotide alpha hydrolases-like"/>
    <property type="match status" value="1"/>
</dbReference>
<protein>
    <recommendedName>
        <fullName evidence="2">UspA domain-containing protein</fullName>
    </recommendedName>
</protein>
<sequence length="151" mass="16688">MTPFNRILLCYDGTPEGQLALRCGAALAQQLQAETHLLSILDCSYWSSGFDVLSAMKFEVDEQAARETLREGIDRLQAWGVAATGHYSTGNAVDQISRLANSLKVDLIVIGHHPHGFFARWWTGENHALLLNRVSCGVLFEVTEARAESSR</sequence>
<dbReference type="PANTHER" id="PTHR46268">
    <property type="entry name" value="STRESS RESPONSE PROTEIN NHAX"/>
    <property type="match status" value="1"/>
</dbReference>
<comment type="caution">
    <text evidence="3">The sequence shown here is derived from an EMBL/GenBank/DDBJ whole genome shotgun (WGS) entry which is preliminary data.</text>
</comment>
<dbReference type="Proteomes" id="UP000789752">
    <property type="component" value="Unassembled WGS sequence"/>
</dbReference>
<dbReference type="RefSeq" id="WP_228976162.1">
    <property type="nucleotide sequence ID" value="NZ_CAJQYY010000006.1"/>
</dbReference>
<dbReference type="EMBL" id="CAJQYY010000006">
    <property type="protein sequence ID" value="CAG4892356.1"/>
    <property type="molecule type" value="Genomic_DNA"/>
</dbReference>
<dbReference type="PANTHER" id="PTHR46268:SF15">
    <property type="entry name" value="UNIVERSAL STRESS PROTEIN HP_0031"/>
    <property type="match status" value="1"/>
</dbReference>
<evidence type="ECO:0000313" key="4">
    <source>
        <dbReference type="Proteomes" id="UP000789752"/>
    </source>
</evidence>
<dbReference type="CDD" id="cd00293">
    <property type="entry name" value="USP-like"/>
    <property type="match status" value="1"/>
</dbReference>
<comment type="similarity">
    <text evidence="1">Belongs to the universal stress protein A family.</text>
</comment>
<accession>A0ABM8U0U4</accession>
<name>A0ABM8U0U4_9BURK</name>
<gene>
    <name evidence="3" type="ORF">R54767_01286</name>
</gene>
<proteinExistence type="inferred from homology"/>
<feature type="domain" description="UspA" evidence="2">
    <location>
        <begin position="4"/>
        <end position="139"/>
    </location>
</feature>
<dbReference type="InterPro" id="IPR006016">
    <property type="entry name" value="UspA"/>
</dbReference>
<dbReference type="Gene3D" id="3.40.50.620">
    <property type="entry name" value="HUPs"/>
    <property type="match status" value="1"/>
</dbReference>
<evidence type="ECO:0000259" key="2">
    <source>
        <dbReference type="Pfam" id="PF00582"/>
    </source>
</evidence>
<evidence type="ECO:0000313" key="3">
    <source>
        <dbReference type="EMBL" id="CAG4892356.1"/>
    </source>
</evidence>
<organism evidence="3 4">
    <name type="scientific">Paraburkholderia gardini</name>
    <dbReference type="NCBI Taxonomy" id="2823469"/>
    <lineage>
        <taxon>Bacteria</taxon>
        <taxon>Pseudomonadati</taxon>
        <taxon>Pseudomonadota</taxon>
        <taxon>Betaproteobacteria</taxon>
        <taxon>Burkholderiales</taxon>
        <taxon>Burkholderiaceae</taxon>
        <taxon>Paraburkholderia</taxon>
    </lineage>
</organism>